<dbReference type="Pfam" id="PF13563">
    <property type="entry name" value="2_5_RNA_ligase2"/>
    <property type="match status" value="1"/>
</dbReference>
<gene>
    <name evidence="1" type="ORF">WAX78_00415</name>
</gene>
<dbReference type="PANTHER" id="PTHR36039">
    <property type="match status" value="1"/>
</dbReference>
<organism evidence="1 2">
    <name type="scientific">Bacillus yunxiaonensis</name>
    <dbReference type="NCBI Taxonomy" id="3127665"/>
    <lineage>
        <taxon>Bacteria</taxon>
        <taxon>Bacillati</taxon>
        <taxon>Bacillota</taxon>
        <taxon>Bacilli</taxon>
        <taxon>Bacillales</taxon>
        <taxon>Bacillaceae</taxon>
        <taxon>Bacillus</taxon>
    </lineage>
</organism>
<name>A0ABU8FSJ9_9BACI</name>
<proteinExistence type="predicted"/>
<dbReference type="RefSeq" id="WP_336480356.1">
    <property type="nucleotide sequence ID" value="NZ_JBAWSV010000001.1"/>
</dbReference>
<sequence length="183" mass="21283">MYAVIVTFDKIFATHIYKKWDELSDLSPYINNIEGMEPHITLADYKQLDVQTFKQELHHFSKRMKAIEIEFSHIGGFPANGTVFYAPTTTTNLKQFHTNYHEYFSCFQDNTDSYYVPDKWVPHCTIASRLTEIQLGQAFQHVCEKFEAMRAAVDCIKLIQVVYEDGMCVKCNILAEYRLGESL</sequence>
<dbReference type="SUPFAM" id="SSF55144">
    <property type="entry name" value="LigT-like"/>
    <property type="match status" value="1"/>
</dbReference>
<dbReference type="EMBL" id="JBAWSV010000001">
    <property type="protein sequence ID" value="MEI4827938.1"/>
    <property type="molecule type" value="Genomic_DNA"/>
</dbReference>
<accession>A0ABU8FSJ9</accession>
<dbReference type="Gene3D" id="3.90.1140.10">
    <property type="entry name" value="Cyclic phosphodiesterase"/>
    <property type="match status" value="1"/>
</dbReference>
<keyword evidence="1" id="KW-0436">Ligase</keyword>
<evidence type="ECO:0000313" key="2">
    <source>
        <dbReference type="Proteomes" id="UP001367922"/>
    </source>
</evidence>
<dbReference type="GO" id="GO:0016874">
    <property type="term" value="F:ligase activity"/>
    <property type="evidence" value="ECO:0007669"/>
    <property type="project" value="UniProtKB-KW"/>
</dbReference>
<evidence type="ECO:0000313" key="1">
    <source>
        <dbReference type="EMBL" id="MEI4827938.1"/>
    </source>
</evidence>
<protein>
    <submittedName>
        <fullName evidence="1">2'-5' RNA ligase family protein</fullName>
    </submittedName>
</protein>
<comment type="caution">
    <text evidence="1">The sequence shown here is derived from an EMBL/GenBank/DDBJ whole genome shotgun (WGS) entry which is preliminary data.</text>
</comment>
<reference evidence="1 2" key="1">
    <citation type="submission" date="2024-01" db="EMBL/GenBank/DDBJ databases">
        <title>Seven novel Bacillus-like species.</title>
        <authorList>
            <person name="Liu G."/>
        </authorList>
    </citation>
    <scope>NUCLEOTIDE SEQUENCE [LARGE SCALE GENOMIC DNA]</scope>
    <source>
        <strain evidence="1 2">FJAT-53711</strain>
    </source>
</reference>
<dbReference type="Proteomes" id="UP001367922">
    <property type="component" value="Unassembled WGS sequence"/>
</dbReference>
<dbReference type="InterPro" id="IPR009097">
    <property type="entry name" value="Cyclic_Pdiesterase"/>
</dbReference>
<keyword evidence="2" id="KW-1185">Reference proteome</keyword>
<dbReference type="PANTHER" id="PTHR36039:SF2">
    <property type="entry name" value="RNA LIGASE_CYCLIC NUCLEOTIDE PHOSPHODIESTERASE FAMILY PROTEIN"/>
    <property type="match status" value="1"/>
</dbReference>